<sequence length="77" mass="8261">MVIDRSMTGGNPVQSRDPFGLAKATPGGLLDDSASCKPLISPLNIDDHPQVKKPATHRFHRGLKLADHFIAGNSTSR</sequence>
<accession>A0AAU8SWC4</accession>
<feature type="region of interest" description="Disordered" evidence="1">
    <location>
        <begin position="1"/>
        <end position="24"/>
    </location>
</feature>
<name>A0AAU8SWC4_9BURK</name>
<dbReference type="EMBL" id="CP010026">
    <property type="protein sequence ID" value="AJZ57334.1"/>
    <property type="molecule type" value="Genomic_DNA"/>
</dbReference>
<evidence type="ECO:0000256" key="1">
    <source>
        <dbReference type="SAM" id="MobiDB-lite"/>
    </source>
</evidence>
<evidence type="ECO:0000313" key="3">
    <source>
        <dbReference type="Proteomes" id="UP000032614"/>
    </source>
</evidence>
<gene>
    <name evidence="2" type="ORF">OI25_3573</name>
</gene>
<proteinExistence type="predicted"/>
<evidence type="ECO:0000313" key="2">
    <source>
        <dbReference type="EMBL" id="AJZ57334.1"/>
    </source>
</evidence>
<organism evidence="2 3">
    <name type="scientific">Paraburkholderia fungorum</name>
    <dbReference type="NCBI Taxonomy" id="134537"/>
    <lineage>
        <taxon>Bacteria</taxon>
        <taxon>Pseudomonadati</taxon>
        <taxon>Pseudomonadota</taxon>
        <taxon>Betaproteobacteria</taxon>
        <taxon>Burkholderiales</taxon>
        <taxon>Burkholderiaceae</taxon>
        <taxon>Paraburkholderia</taxon>
    </lineage>
</organism>
<dbReference type="Proteomes" id="UP000032614">
    <property type="component" value="Chromosome 1"/>
</dbReference>
<protein>
    <submittedName>
        <fullName evidence="2">Uncharacterized protein</fullName>
    </submittedName>
</protein>
<dbReference type="KEGG" id="bfn:OI25_3573"/>
<dbReference type="AlphaFoldDB" id="A0AAU8SWC4"/>
<reference evidence="2 3" key="1">
    <citation type="journal article" date="2015" name="Genome Announc.">
        <title>Complete genome sequences for 59 burkholderia isolates, both pathogenic and near neighbor.</title>
        <authorList>
            <person name="Johnson S.L."/>
            <person name="Bishop-Lilly K.A."/>
            <person name="Ladner J.T."/>
            <person name="Daligault H.E."/>
            <person name="Davenport K.W."/>
            <person name="Jaissle J."/>
            <person name="Frey K.G."/>
            <person name="Koroleva G.I."/>
            <person name="Bruce D.C."/>
            <person name="Coyne S.R."/>
            <person name="Broomall S.M."/>
            <person name="Li P.E."/>
            <person name="Teshima H."/>
            <person name="Gibbons H.S."/>
            <person name="Palacios G.F."/>
            <person name="Rosenzweig C.N."/>
            <person name="Redden C.L."/>
            <person name="Xu Y."/>
            <person name="Minogue T.D."/>
            <person name="Chain P.S."/>
        </authorList>
    </citation>
    <scope>NUCLEOTIDE SEQUENCE [LARGE SCALE GENOMIC DNA]</scope>
    <source>
        <strain evidence="2 3">ATCC BAA-463</strain>
    </source>
</reference>